<protein>
    <submittedName>
        <fullName evidence="1">Uncharacterized protein</fullName>
    </submittedName>
</protein>
<evidence type="ECO:0000313" key="2">
    <source>
        <dbReference type="Proteomes" id="UP000677082"/>
    </source>
</evidence>
<dbReference type="AlphaFoldDB" id="A0A919W0X3"/>
<reference evidence="1 2" key="1">
    <citation type="submission" date="2021-03" db="EMBL/GenBank/DDBJ databases">
        <title>Whole genome shotgun sequence of Actinoplanes toevensis NBRC 105298.</title>
        <authorList>
            <person name="Komaki H."/>
            <person name="Tamura T."/>
        </authorList>
    </citation>
    <scope>NUCLEOTIDE SEQUENCE [LARGE SCALE GENOMIC DNA]</scope>
    <source>
        <strain evidence="1 2">NBRC 105298</strain>
    </source>
</reference>
<gene>
    <name evidence="1" type="ORF">Ato02nite_035650</name>
</gene>
<sequence>MGLTACGTATETAAPAATTAAAAAETTAAPAAAETTAAPAAAGSTDKEICEQANKASESFKKAVLVFAQTVDEIPAADAKLMLTDFAKSLTKAAEGADGAVATAVKANADAALEAAAAKHPVEAADSAEAAKAGKDLNAACKAAGVTTNF</sequence>
<comment type="caution">
    <text evidence="1">The sequence shown here is derived from an EMBL/GenBank/DDBJ whole genome shotgun (WGS) entry which is preliminary data.</text>
</comment>
<evidence type="ECO:0000313" key="1">
    <source>
        <dbReference type="EMBL" id="GIM91772.1"/>
    </source>
</evidence>
<proteinExistence type="predicted"/>
<dbReference type="Proteomes" id="UP000677082">
    <property type="component" value="Unassembled WGS sequence"/>
</dbReference>
<accession>A0A919W0X3</accession>
<dbReference type="EMBL" id="BOQN01000049">
    <property type="protein sequence ID" value="GIM91772.1"/>
    <property type="molecule type" value="Genomic_DNA"/>
</dbReference>
<keyword evidence="2" id="KW-1185">Reference proteome</keyword>
<name>A0A919W0X3_9ACTN</name>
<organism evidence="1 2">
    <name type="scientific">Paractinoplanes toevensis</name>
    <dbReference type="NCBI Taxonomy" id="571911"/>
    <lineage>
        <taxon>Bacteria</taxon>
        <taxon>Bacillati</taxon>
        <taxon>Actinomycetota</taxon>
        <taxon>Actinomycetes</taxon>
        <taxon>Micromonosporales</taxon>
        <taxon>Micromonosporaceae</taxon>
        <taxon>Paractinoplanes</taxon>
    </lineage>
</organism>